<dbReference type="Pfam" id="PF19463">
    <property type="entry name" value="DUF6000"/>
    <property type="match status" value="1"/>
</dbReference>
<dbReference type="Proteomes" id="UP000019277">
    <property type="component" value="Unassembled WGS sequence"/>
</dbReference>
<organism evidence="1 2">
    <name type="scientific">Actinokineospora spheciospongiae</name>
    <dbReference type="NCBI Taxonomy" id="909613"/>
    <lineage>
        <taxon>Bacteria</taxon>
        <taxon>Bacillati</taxon>
        <taxon>Actinomycetota</taxon>
        <taxon>Actinomycetes</taxon>
        <taxon>Pseudonocardiales</taxon>
        <taxon>Pseudonocardiaceae</taxon>
        <taxon>Actinokineospora</taxon>
    </lineage>
</organism>
<gene>
    <name evidence="1" type="ORF">UO65_6017</name>
</gene>
<sequence length="214" mass="23720">MSSPGTDDLDPQDVINRHVSVGGEDGQRYMRLMEANPAALGTPEGAAFLRSLAEAAERITDRELGVLLDADWRCRLVAGWLIGVDRRERFRAPVGARLLESRVVFAGHGYCFALARLGTADDADILTAYLDNYLRETKLRYDQDSAFGALQHLDARLGTHRAERFTQPGGLWQQWATANRADTTDHKQRIDILCFLVQEAVDAHRASRGTGDPA</sequence>
<protein>
    <submittedName>
        <fullName evidence="1">Uncharacterized protein</fullName>
    </submittedName>
</protein>
<dbReference type="RefSeq" id="WP_052021978.1">
    <property type="nucleotide sequence ID" value="NZ_AYXG01000231.1"/>
</dbReference>
<evidence type="ECO:0000313" key="1">
    <source>
        <dbReference type="EMBL" id="EWC58663.1"/>
    </source>
</evidence>
<dbReference type="EMBL" id="AYXG01000231">
    <property type="protein sequence ID" value="EWC58663.1"/>
    <property type="molecule type" value="Genomic_DNA"/>
</dbReference>
<dbReference type="AlphaFoldDB" id="W7IDS4"/>
<accession>W7IDS4</accession>
<keyword evidence="2" id="KW-1185">Reference proteome</keyword>
<reference evidence="1 2" key="1">
    <citation type="journal article" date="2014" name="Genome Announc.">
        <title>Draft Genome Sequence of the Antitrypanosomally Active Sponge-Associated Bacterium Actinokineospora sp. Strain EG49.</title>
        <authorList>
            <person name="Harjes J."/>
            <person name="Ryu T."/>
            <person name="Abdelmohsen U.R."/>
            <person name="Moitinho-Silva L."/>
            <person name="Horn H."/>
            <person name="Ravasi T."/>
            <person name="Hentschel U."/>
        </authorList>
    </citation>
    <scope>NUCLEOTIDE SEQUENCE [LARGE SCALE GENOMIC DNA]</scope>
    <source>
        <strain evidence="1 2">EG49</strain>
    </source>
</reference>
<comment type="caution">
    <text evidence="1">The sequence shown here is derived from an EMBL/GenBank/DDBJ whole genome shotgun (WGS) entry which is preliminary data.</text>
</comment>
<proteinExistence type="predicted"/>
<dbReference type="InterPro" id="IPR046042">
    <property type="entry name" value="DUF6000"/>
</dbReference>
<name>W7IDS4_9PSEU</name>
<dbReference type="eggNOG" id="ENOG5033EXH">
    <property type="taxonomic scope" value="Bacteria"/>
</dbReference>
<evidence type="ECO:0000313" key="2">
    <source>
        <dbReference type="Proteomes" id="UP000019277"/>
    </source>
</evidence>